<protein>
    <submittedName>
        <fullName evidence="1">Uncharacterized protein</fullName>
    </submittedName>
</protein>
<comment type="caution">
    <text evidence="1">The sequence shown here is derived from an EMBL/GenBank/DDBJ whole genome shotgun (WGS) entry which is preliminary data.</text>
</comment>
<sequence>MALNCYTPQHVALGPNQYWCPKLHDMEGYKIAATSVQQQLRFQNLNFKDLVKKLMEEFEADIRACYQKFIYLTDDELAIFYAIEENKKSKISLSATAGEILSVEEDEVLMKALALSLMSRMQDYSGSIVSRHAIVKDVMMLENQIPLFLLREMLKVQFFTSEESVNSVLSAMFKAFCKEICLFKFMVDNSPKIKVSKCRVLIE</sequence>
<dbReference type="EMBL" id="CM047750">
    <property type="protein sequence ID" value="KAJ0007020.1"/>
    <property type="molecule type" value="Genomic_DNA"/>
</dbReference>
<gene>
    <name evidence="1" type="ORF">Pint_30249</name>
</gene>
<reference evidence="2" key="1">
    <citation type="journal article" date="2023" name="G3 (Bethesda)">
        <title>Genome assembly and association tests identify interacting loci associated with vigor, precocity, and sex in interspecific pistachio rootstocks.</title>
        <authorList>
            <person name="Palmer W."/>
            <person name="Jacygrad E."/>
            <person name="Sagayaradj S."/>
            <person name="Cavanaugh K."/>
            <person name="Han R."/>
            <person name="Bertier L."/>
            <person name="Beede B."/>
            <person name="Kafkas S."/>
            <person name="Golino D."/>
            <person name="Preece J."/>
            <person name="Michelmore R."/>
        </authorList>
    </citation>
    <scope>NUCLEOTIDE SEQUENCE [LARGE SCALE GENOMIC DNA]</scope>
</reference>
<evidence type="ECO:0000313" key="2">
    <source>
        <dbReference type="Proteomes" id="UP001163603"/>
    </source>
</evidence>
<organism evidence="1 2">
    <name type="scientific">Pistacia integerrima</name>
    <dbReference type="NCBI Taxonomy" id="434235"/>
    <lineage>
        <taxon>Eukaryota</taxon>
        <taxon>Viridiplantae</taxon>
        <taxon>Streptophyta</taxon>
        <taxon>Embryophyta</taxon>
        <taxon>Tracheophyta</taxon>
        <taxon>Spermatophyta</taxon>
        <taxon>Magnoliopsida</taxon>
        <taxon>eudicotyledons</taxon>
        <taxon>Gunneridae</taxon>
        <taxon>Pentapetalae</taxon>
        <taxon>rosids</taxon>
        <taxon>malvids</taxon>
        <taxon>Sapindales</taxon>
        <taxon>Anacardiaceae</taxon>
        <taxon>Pistacia</taxon>
    </lineage>
</organism>
<evidence type="ECO:0000313" key="1">
    <source>
        <dbReference type="EMBL" id="KAJ0007020.1"/>
    </source>
</evidence>
<name>A0ACC0WY39_9ROSI</name>
<dbReference type="Proteomes" id="UP001163603">
    <property type="component" value="Chromosome 15"/>
</dbReference>
<keyword evidence="2" id="KW-1185">Reference proteome</keyword>
<accession>A0ACC0WY39</accession>
<proteinExistence type="predicted"/>